<proteinExistence type="predicted"/>
<reference evidence="1" key="1">
    <citation type="submission" date="2020-01" db="EMBL/GenBank/DDBJ databases">
        <authorList>
            <person name="Meier V. D."/>
            <person name="Meier V D."/>
        </authorList>
    </citation>
    <scope>NUCLEOTIDE SEQUENCE</scope>
    <source>
        <strain evidence="1">HLG_WM_MAG_05</strain>
    </source>
</reference>
<organism evidence="1">
    <name type="scientific">uncultured Sulfurovum sp</name>
    <dbReference type="NCBI Taxonomy" id="269237"/>
    <lineage>
        <taxon>Bacteria</taxon>
        <taxon>Pseudomonadati</taxon>
        <taxon>Campylobacterota</taxon>
        <taxon>Epsilonproteobacteria</taxon>
        <taxon>Campylobacterales</taxon>
        <taxon>Sulfurovaceae</taxon>
        <taxon>Sulfurovum</taxon>
        <taxon>environmental samples</taxon>
    </lineage>
</organism>
<evidence type="ECO:0000313" key="1">
    <source>
        <dbReference type="EMBL" id="CAA6810374.1"/>
    </source>
</evidence>
<name>A0A6S6SWA3_9BACT</name>
<accession>A0A6S6SWA3</accession>
<protein>
    <submittedName>
        <fullName evidence="1">Uncharacterized protein</fullName>
    </submittedName>
</protein>
<sequence length="42" mass="4906">MSREEVIEKVKEILAKDKKFTGAVIKIEFLDKKPMKTKTKLL</sequence>
<dbReference type="AlphaFoldDB" id="A0A6S6SWA3"/>
<dbReference type="EMBL" id="CACVAU010000034">
    <property type="protein sequence ID" value="CAA6810374.1"/>
    <property type="molecule type" value="Genomic_DNA"/>
</dbReference>
<gene>
    <name evidence="1" type="ORF">HELGO_WM37158</name>
</gene>